<dbReference type="EMBL" id="VCHQ01000009">
    <property type="protein sequence ID" value="TLV20610.1"/>
    <property type="molecule type" value="Genomic_DNA"/>
</dbReference>
<gene>
    <name evidence="2" type="ORF">FE839_08085</name>
</gene>
<keyword evidence="1" id="KW-0812">Transmembrane</keyword>
<keyword evidence="1" id="KW-0472">Membrane</keyword>
<comment type="caution">
    <text evidence="2">The sequence shown here is derived from an EMBL/GenBank/DDBJ whole genome shotgun (WGS) entry which is preliminary data.</text>
</comment>
<evidence type="ECO:0000313" key="2">
    <source>
        <dbReference type="EMBL" id="TLV20610.1"/>
    </source>
</evidence>
<dbReference type="Proteomes" id="UP000307430">
    <property type="component" value="Unassembled WGS sequence"/>
</dbReference>
<proteinExistence type="predicted"/>
<evidence type="ECO:0000313" key="3">
    <source>
        <dbReference type="Proteomes" id="UP000307430"/>
    </source>
</evidence>
<sequence length="40" mass="4789">MGNLFFLGLAIVLLIISIASFMSYIRDRRRIKKTFQSRRR</sequence>
<dbReference type="RefSeq" id="WP_138360399.1">
    <property type="nucleotide sequence ID" value="NZ_JBCIVH010000024.1"/>
</dbReference>
<organism evidence="2 3">
    <name type="scientific">Klebsiella indica</name>
    <dbReference type="NCBI Taxonomy" id="2582917"/>
    <lineage>
        <taxon>Bacteria</taxon>
        <taxon>Pseudomonadati</taxon>
        <taxon>Pseudomonadota</taxon>
        <taxon>Gammaproteobacteria</taxon>
        <taxon>Enterobacterales</taxon>
        <taxon>Enterobacteriaceae</taxon>
        <taxon>Klebsiella/Raoultella group</taxon>
        <taxon>Klebsiella</taxon>
    </lineage>
</organism>
<name>A0A5R9LKI6_9ENTR</name>
<feature type="transmembrane region" description="Helical" evidence="1">
    <location>
        <begin position="6"/>
        <end position="25"/>
    </location>
</feature>
<keyword evidence="1" id="KW-1133">Transmembrane helix</keyword>
<dbReference type="AlphaFoldDB" id="A0A5R9LKI6"/>
<protein>
    <submittedName>
        <fullName evidence="2">Small membrane protein</fullName>
    </submittedName>
</protein>
<evidence type="ECO:0000256" key="1">
    <source>
        <dbReference type="SAM" id="Phobius"/>
    </source>
</evidence>
<accession>A0A5R9LKI6</accession>
<dbReference type="NCBIfam" id="NF033853">
    <property type="entry name" value="KPN_two_small"/>
    <property type="match status" value="1"/>
</dbReference>
<dbReference type="InterPro" id="IPR049833">
    <property type="entry name" value="KPN01023-like"/>
</dbReference>
<keyword evidence="3" id="KW-1185">Reference proteome</keyword>
<reference evidence="2 3" key="1">
    <citation type="submission" date="2019-05" db="EMBL/GenBank/DDBJ databases">
        <title>Genome sequence of Klebsiella sp strain TOUT106.</title>
        <authorList>
            <person name="Rahi P."/>
            <person name="Chaudhari D."/>
        </authorList>
    </citation>
    <scope>NUCLEOTIDE SEQUENCE [LARGE SCALE GENOMIC DNA]</scope>
    <source>
        <strain evidence="2 3">TOUT106</strain>
    </source>
</reference>